<accession>A0A0W7Z337</accession>
<dbReference type="STRING" id="225992.B5M06_00785"/>
<protein>
    <recommendedName>
        <fullName evidence="1">Methyltransferase type 11 domain-containing protein</fullName>
    </recommendedName>
</protein>
<dbReference type="InterPro" id="IPR013216">
    <property type="entry name" value="Methyltransf_11"/>
</dbReference>
<proteinExistence type="predicted"/>
<dbReference type="EMBL" id="LPXH01000018">
    <property type="protein sequence ID" value="KUF41845.1"/>
    <property type="molecule type" value="Genomic_DNA"/>
</dbReference>
<dbReference type="InterPro" id="IPR029063">
    <property type="entry name" value="SAM-dependent_MTases_sf"/>
</dbReference>
<sequence>MSESSQKEHPWMAKAFGRYLLEWEQQRCDEAVADIFGYHSLQLGFPQLQALRQNRMPHQWLAMPSMDLNPESLACQEQLQAHLCCAPEALPFAEASLDLLVLPHTLELCQNPHAVLREAVRVLVPEGRLLLFGLNPFSLWGLQHGLERVRAPSLNAWQGLSYLRVREWLQVLAMDVEAVDFGCHAPAVESEVWLERWRWLDKLGHKAWPVLGGAYCVLAVKKVHGMRLLEPAWRKHKTAPKAAAAAACQQAPQRKEI</sequence>
<comment type="caution">
    <text evidence="2">The sequence shown here is derived from an EMBL/GenBank/DDBJ whole genome shotgun (WGS) entry which is preliminary data.</text>
</comment>
<dbReference type="Pfam" id="PF08241">
    <property type="entry name" value="Methyltransf_11"/>
    <property type="match status" value="1"/>
</dbReference>
<dbReference type="Gene3D" id="3.40.50.150">
    <property type="entry name" value="Vaccinia Virus protein VP39"/>
    <property type="match status" value="1"/>
</dbReference>
<dbReference type="AlphaFoldDB" id="A0A0W7Z337"/>
<dbReference type="CDD" id="cd02440">
    <property type="entry name" value="AdoMet_MTases"/>
    <property type="match status" value="1"/>
</dbReference>
<evidence type="ECO:0000313" key="2">
    <source>
        <dbReference type="EMBL" id="KUF41845.1"/>
    </source>
</evidence>
<name>A0A0W7Z337_9BURK</name>
<keyword evidence="3" id="KW-1185">Reference proteome</keyword>
<reference evidence="2 3" key="1">
    <citation type="submission" date="2015-12" db="EMBL/GenBank/DDBJ databases">
        <title>Complete genome sequence of a multi-drug resistant strain Acidovorax sp. 12322-1.</title>
        <authorList>
            <person name="Ming D."/>
            <person name="Wang M."/>
            <person name="Hu S."/>
            <person name="Zhou Y."/>
            <person name="Jiang T."/>
        </authorList>
    </citation>
    <scope>NUCLEOTIDE SEQUENCE [LARGE SCALE GENOMIC DNA]</scope>
    <source>
        <strain evidence="2 3">12322-1</strain>
    </source>
</reference>
<dbReference type="GO" id="GO:0008757">
    <property type="term" value="F:S-adenosylmethionine-dependent methyltransferase activity"/>
    <property type="evidence" value="ECO:0007669"/>
    <property type="project" value="InterPro"/>
</dbReference>
<gene>
    <name evidence="2" type="ORF">AS359_05240</name>
</gene>
<dbReference type="Proteomes" id="UP000053300">
    <property type="component" value="Unassembled WGS sequence"/>
</dbReference>
<evidence type="ECO:0000313" key="3">
    <source>
        <dbReference type="Proteomes" id="UP000053300"/>
    </source>
</evidence>
<evidence type="ECO:0000259" key="1">
    <source>
        <dbReference type="Pfam" id="PF08241"/>
    </source>
</evidence>
<feature type="domain" description="Methyltransferase type 11" evidence="1">
    <location>
        <begin position="65"/>
        <end position="130"/>
    </location>
</feature>
<organism evidence="2 3">
    <name type="scientific">Comamonas kerstersii</name>
    <dbReference type="NCBI Taxonomy" id="225992"/>
    <lineage>
        <taxon>Bacteria</taxon>
        <taxon>Pseudomonadati</taxon>
        <taxon>Pseudomonadota</taxon>
        <taxon>Betaproteobacteria</taxon>
        <taxon>Burkholderiales</taxon>
        <taxon>Comamonadaceae</taxon>
        <taxon>Comamonas</taxon>
    </lineage>
</organism>
<dbReference type="SUPFAM" id="SSF53335">
    <property type="entry name" value="S-adenosyl-L-methionine-dependent methyltransferases"/>
    <property type="match status" value="1"/>
</dbReference>